<dbReference type="Pfam" id="PF00098">
    <property type="entry name" value="zf-CCHC"/>
    <property type="match status" value="1"/>
</dbReference>
<comment type="caution">
    <text evidence="4">The sequence shown here is derived from an EMBL/GenBank/DDBJ whole genome shotgun (WGS) entry which is preliminary data.</text>
</comment>
<dbReference type="Gene3D" id="4.10.60.10">
    <property type="entry name" value="Zinc finger, CCHC-type"/>
    <property type="match status" value="1"/>
</dbReference>
<dbReference type="PANTHER" id="PTHR15503">
    <property type="entry name" value="LDOC1 RELATED"/>
    <property type="match status" value="1"/>
</dbReference>
<feature type="region of interest" description="Disordered" evidence="2">
    <location>
        <begin position="249"/>
        <end position="272"/>
    </location>
</feature>
<dbReference type="InterPro" id="IPR032567">
    <property type="entry name" value="RTL1-rel"/>
</dbReference>
<keyword evidence="1" id="KW-0862">Zinc</keyword>
<protein>
    <recommendedName>
        <fullName evidence="3">CCHC-type domain-containing protein</fullName>
    </recommendedName>
</protein>
<evidence type="ECO:0000313" key="5">
    <source>
        <dbReference type="Proteomes" id="UP001172457"/>
    </source>
</evidence>
<feature type="domain" description="CCHC-type" evidence="3">
    <location>
        <begin position="323"/>
        <end position="338"/>
    </location>
</feature>
<evidence type="ECO:0000259" key="3">
    <source>
        <dbReference type="PROSITE" id="PS50158"/>
    </source>
</evidence>
<dbReference type="AlphaFoldDB" id="A0AA38W9Q8"/>
<keyword evidence="1" id="KW-0863">Zinc-finger</keyword>
<keyword evidence="1" id="KW-0479">Metal-binding</keyword>
<dbReference type="GO" id="GO:0008270">
    <property type="term" value="F:zinc ion binding"/>
    <property type="evidence" value="ECO:0007669"/>
    <property type="project" value="UniProtKB-KW"/>
</dbReference>
<dbReference type="GO" id="GO:0003676">
    <property type="term" value="F:nucleic acid binding"/>
    <property type="evidence" value="ECO:0007669"/>
    <property type="project" value="InterPro"/>
</dbReference>
<reference evidence="4" key="1">
    <citation type="submission" date="2023-03" db="EMBL/GenBank/DDBJ databases">
        <title>Chromosome-scale reference genome and RAD-based genetic map of yellow starthistle (Centaurea solstitialis) reveal putative structural variation and QTLs associated with invader traits.</title>
        <authorList>
            <person name="Reatini B."/>
            <person name="Cang F.A."/>
            <person name="Jiang Q."/>
            <person name="Mckibben M.T.W."/>
            <person name="Barker M.S."/>
            <person name="Rieseberg L.H."/>
            <person name="Dlugosch K.M."/>
        </authorList>
    </citation>
    <scope>NUCLEOTIDE SEQUENCE</scope>
    <source>
        <strain evidence="4">CAN-66</strain>
        <tissue evidence="4">Leaf</tissue>
    </source>
</reference>
<dbReference type="PANTHER" id="PTHR15503:SF45">
    <property type="entry name" value="RNA-DIRECTED DNA POLYMERASE HOMOLOG"/>
    <property type="match status" value="1"/>
</dbReference>
<proteinExistence type="predicted"/>
<dbReference type="SUPFAM" id="SSF57756">
    <property type="entry name" value="Retrovirus zinc finger-like domains"/>
    <property type="match status" value="1"/>
</dbReference>
<dbReference type="InterPro" id="IPR001878">
    <property type="entry name" value="Znf_CCHC"/>
</dbReference>
<dbReference type="Proteomes" id="UP001172457">
    <property type="component" value="Chromosome 6"/>
</dbReference>
<dbReference type="PROSITE" id="PS50158">
    <property type="entry name" value="ZF_CCHC"/>
    <property type="match status" value="1"/>
</dbReference>
<evidence type="ECO:0000256" key="2">
    <source>
        <dbReference type="SAM" id="MobiDB-lite"/>
    </source>
</evidence>
<accession>A0AA38W9Q8</accession>
<dbReference type="EMBL" id="JARYMX010000006">
    <property type="protein sequence ID" value="KAJ9544040.1"/>
    <property type="molecule type" value="Genomic_DNA"/>
</dbReference>
<dbReference type="Pfam" id="PF19259">
    <property type="entry name" value="Ty3_capsid"/>
    <property type="match status" value="1"/>
</dbReference>
<evidence type="ECO:0000256" key="1">
    <source>
        <dbReference type="PROSITE-ProRule" id="PRU00047"/>
    </source>
</evidence>
<evidence type="ECO:0000313" key="4">
    <source>
        <dbReference type="EMBL" id="KAJ9544040.1"/>
    </source>
</evidence>
<dbReference type="InterPro" id="IPR045358">
    <property type="entry name" value="Ty3_capsid"/>
</dbReference>
<gene>
    <name evidence="4" type="ORF">OSB04_023747</name>
</gene>
<dbReference type="SMART" id="SM00343">
    <property type="entry name" value="ZnF_C2HC"/>
    <property type="match status" value="2"/>
</dbReference>
<organism evidence="4 5">
    <name type="scientific">Centaurea solstitialis</name>
    <name type="common">yellow star-thistle</name>
    <dbReference type="NCBI Taxonomy" id="347529"/>
    <lineage>
        <taxon>Eukaryota</taxon>
        <taxon>Viridiplantae</taxon>
        <taxon>Streptophyta</taxon>
        <taxon>Embryophyta</taxon>
        <taxon>Tracheophyta</taxon>
        <taxon>Spermatophyta</taxon>
        <taxon>Magnoliopsida</taxon>
        <taxon>eudicotyledons</taxon>
        <taxon>Gunneridae</taxon>
        <taxon>Pentapetalae</taxon>
        <taxon>asterids</taxon>
        <taxon>campanulids</taxon>
        <taxon>Asterales</taxon>
        <taxon>Asteraceae</taxon>
        <taxon>Carduoideae</taxon>
        <taxon>Cardueae</taxon>
        <taxon>Centaureinae</taxon>
        <taxon>Centaurea</taxon>
    </lineage>
</organism>
<keyword evidence="5" id="KW-1185">Reference proteome</keyword>
<dbReference type="InterPro" id="IPR036875">
    <property type="entry name" value="Znf_CCHC_sf"/>
</dbReference>
<name>A0AA38W9Q8_9ASTR</name>
<sequence>MSTRNTRSTGSNPENQTPDIAQLLAQQIQDTIPSIVTQVTADINNRQRSNGDQGSDGSGDGNQGCTYKTFMSCKPKEFYGNEGAVGLLAWFDSMESVLHISKCSENRKVEYAACQLQGMTLTWWNIQLRTRGREAAYNLTWEDFKKLLIEEYCSKSETQKWEAEFWNHTMVGMEVDKYTERFHELAKLVPHMVTPEEKRIDRYIWGLALEIRGMVTLANPTTIQNAVVLANRLTNDVVRAGALNQGSVSYKRKSKDHAEEDASGASINRRKVAKRSGRYVGPHPQCNKCNLHHVGDCPICNNYNKPGHISRFCRMNKDGRKICYNCGSPDHLRDKCPKLNRRDDAYTIEITNGQEIKARDVTPDCTLANKLFSIDLIPIKIGSFGIVVVSMDWLSRKGVEIKTLIIQRERPETSLKVVSCMTVDRHLKNKCLAFLVQVDNEIRDIQVVWNYPEVLPNELSRPPQVEFQIYLIPGAAPVVKAPYHLATTDTIYWIRDLFSQALRFRERISCSLRINMDLLGYRASCISKIDLPSINEEYISERVLRTRYGHYNFFCYFLRA</sequence>